<keyword evidence="2" id="KW-1185">Reference proteome</keyword>
<evidence type="ECO:0000313" key="1">
    <source>
        <dbReference type="EMBL" id="MFC6672010.1"/>
    </source>
</evidence>
<dbReference type="Proteomes" id="UP001596422">
    <property type="component" value="Unassembled WGS sequence"/>
</dbReference>
<evidence type="ECO:0008006" key="3">
    <source>
        <dbReference type="Google" id="ProtNLM"/>
    </source>
</evidence>
<reference evidence="2" key="1">
    <citation type="journal article" date="2019" name="Int. J. Syst. Evol. Microbiol.">
        <title>The Global Catalogue of Microorganisms (GCM) 10K type strain sequencing project: providing services to taxonomists for standard genome sequencing and annotation.</title>
        <authorList>
            <consortium name="The Broad Institute Genomics Platform"/>
            <consortium name="The Broad Institute Genome Sequencing Center for Infectious Disease"/>
            <person name="Wu L."/>
            <person name="Ma J."/>
        </authorList>
    </citation>
    <scope>NUCLEOTIDE SEQUENCE [LARGE SCALE GENOMIC DNA]</scope>
    <source>
        <strain evidence="2">NBRC 111756</strain>
    </source>
</reference>
<evidence type="ECO:0000313" key="2">
    <source>
        <dbReference type="Proteomes" id="UP001596422"/>
    </source>
</evidence>
<sequence length="60" mass="7051">MKLIQNFRRYIGRLQASRAERLDRRTLRDIGLDPMRLSYRTAKAAQSGQCHCRDPWCLAS</sequence>
<protein>
    <recommendedName>
        <fullName evidence="3">DUF1127 domain-containing protein</fullName>
    </recommendedName>
</protein>
<comment type="caution">
    <text evidence="1">The sequence shown here is derived from an EMBL/GenBank/DDBJ whole genome shotgun (WGS) entry which is preliminary data.</text>
</comment>
<gene>
    <name evidence="1" type="ORF">ACFQDL_19530</name>
</gene>
<name>A0ABW2A3L8_9GAMM</name>
<proteinExistence type="predicted"/>
<dbReference type="RefSeq" id="WP_379910479.1">
    <property type="nucleotide sequence ID" value="NZ_JBHSWE010000001.1"/>
</dbReference>
<organism evidence="1 2">
    <name type="scientific">Marinobacterium aestuariivivens</name>
    <dbReference type="NCBI Taxonomy" id="1698799"/>
    <lineage>
        <taxon>Bacteria</taxon>
        <taxon>Pseudomonadati</taxon>
        <taxon>Pseudomonadota</taxon>
        <taxon>Gammaproteobacteria</taxon>
        <taxon>Oceanospirillales</taxon>
        <taxon>Oceanospirillaceae</taxon>
        <taxon>Marinobacterium</taxon>
    </lineage>
</organism>
<dbReference type="EMBL" id="JBHSWE010000001">
    <property type="protein sequence ID" value="MFC6672010.1"/>
    <property type="molecule type" value="Genomic_DNA"/>
</dbReference>
<accession>A0ABW2A3L8</accession>